<dbReference type="SUPFAM" id="SSF54001">
    <property type="entry name" value="Cysteine proteinases"/>
    <property type="match status" value="1"/>
</dbReference>
<sequence length="187" mass="21761">MLFWDKKRHNSGTPVEASKWKKKKKKNSKIDRPIWLERDMWMLRLELFDTTLFDELTNAAITLFASFEVRFREQSNRLGILLFLVCFLSNHPCSVVDISNSNADLSFLSFCHFADVDAISAISWMFMSHNACPRQLDSVGCGYYVQKYIHEIVHNSSTPITSLFNTKSAYRQEEIDEIQTKWASFVS</sequence>
<dbReference type="EnsemblPlants" id="MELO3C027681.2.1">
    <property type="protein sequence ID" value="MELO3C027681.2.1"/>
    <property type="gene ID" value="MELO3C027681.2"/>
</dbReference>
<evidence type="ECO:0008006" key="2">
    <source>
        <dbReference type="Google" id="ProtNLM"/>
    </source>
</evidence>
<accession>A0A9I9E1Z3</accession>
<proteinExistence type="predicted"/>
<dbReference type="Gramene" id="MELO3C027681.2.1">
    <property type="protein sequence ID" value="MELO3C027681.2.1"/>
    <property type="gene ID" value="MELO3C027681.2"/>
</dbReference>
<name>A0A9I9E1Z3_CUCME</name>
<evidence type="ECO:0000313" key="1">
    <source>
        <dbReference type="EnsemblPlants" id="MELO3C027681.2.1"/>
    </source>
</evidence>
<organism evidence="1">
    <name type="scientific">Cucumis melo</name>
    <name type="common">Muskmelon</name>
    <dbReference type="NCBI Taxonomy" id="3656"/>
    <lineage>
        <taxon>Eukaryota</taxon>
        <taxon>Viridiplantae</taxon>
        <taxon>Streptophyta</taxon>
        <taxon>Embryophyta</taxon>
        <taxon>Tracheophyta</taxon>
        <taxon>Spermatophyta</taxon>
        <taxon>Magnoliopsida</taxon>
        <taxon>eudicotyledons</taxon>
        <taxon>Gunneridae</taxon>
        <taxon>Pentapetalae</taxon>
        <taxon>rosids</taxon>
        <taxon>fabids</taxon>
        <taxon>Cucurbitales</taxon>
        <taxon>Cucurbitaceae</taxon>
        <taxon>Benincaseae</taxon>
        <taxon>Cucumis</taxon>
    </lineage>
</organism>
<protein>
    <recommendedName>
        <fullName evidence="2">Ubiquitin-like protease family profile domain-containing protein</fullName>
    </recommendedName>
</protein>
<reference evidence="1" key="1">
    <citation type="submission" date="2023-03" db="UniProtKB">
        <authorList>
            <consortium name="EnsemblPlants"/>
        </authorList>
    </citation>
    <scope>IDENTIFICATION</scope>
</reference>
<dbReference type="InterPro" id="IPR038765">
    <property type="entry name" value="Papain-like_cys_pep_sf"/>
</dbReference>
<dbReference type="Gene3D" id="1.10.418.20">
    <property type="match status" value="1"/>
</dbReference>
<dbReference type="AlphaFoldDB" id="A0A9I9E1Z3"/>